<evidence type="ECO:0000256" key="1">
    <source>
        <dbReference type="SAM" id="SignalP"/>
    </source>
</evidence>
<dbReference type="AlphaFoldDB" id="A0A327PBS5"/>
<evidence type="ECO:0000313" key="3">
    <source>
        <dbReference type="Proteomes" id="UP000249610"/>
    </source>
</evidence>
<feature type="signal peptide" evidence="1">
    <location>
        <begin position="1"/>
        <end position="22"/>
    </location>
</feature>
<evidence type="ECO:0000313" key="2">
    <source>
        <dbReference type="EMBL" id="RAI88502.1"/>
    </source>
</evidence>
<keyword evidence="3" id="KW-1185">Reference proteome</keyword>
<accession>A0A327PBS5</accession>
<dbReference type="EMBL" id="QLLK01000007">
    <property type="protein sequence ID" value="RAI88502.1"/>
    <property type="molecule type" value="Genomic_DNA"/>
</dbReference>
<sequence length="125" mass="14274">MKVHLSLLLLFSFCSISTMVLGQKTSLDTTIKEPVTIKLICKSRDVPPVSMLIYCDGKTLFLPANQKSKDFFSKIDSNLIDTIRVKKDKEFLAKYDIEDEKAIILVYLNPTFMDSSSKKIRSKFN</sequence>
<protein>
    <submittedName>
        <fullName evidence="2">Uncharacterized protein</fullName>
    </submittedName>
</protein>
<reference evidence="2 3" key="1">
    <citation type="submission" date="2018-06" db="EMBL/GenBank/DDBJ databases">
        <title>Genomic Encyclopedia of Archaeal and Bacterial Type Strains, Phase II (KMG-II): from individual species to whole genera.</title>
        <authorList>
            <person name="Goeker M."/>
        </authorList>
    </citation>
    <scope>NUCLEOTIDE SEQUENCE [LARGE SCALE GENOMIC DNA]</scope>
    <source>
        <strain evidence="2 3">DSM 23446</strain>
    </source>
</reference>
<dbReference type="RefSeq" id="WP_146613722.1">
    <property type="nucleotide sequence ID" value="NZ_QLLK01000007.1"/>
</dbReference>
<proteinExistence type="predicted"/>
<organism evidence="2 3">
    <name type="scientific">Algoriphagus yeomjeoni</name>
    <dbReference type="NCBI Taxonomy" id="291403"/>
    <lineage>
        <taxon>Bacteria</taxon>
        <taxon>Pseudomonadati</taxon>
        <taxon>Bacteroidota</taxon>
        <taxon>Cytophagia</taxon>
        <taxon>Cytophagales</taxon>
        <taxon>Cyclobacteriaceae</taxon>
        <taxon>Algoriphagus</taxon>
    </lineage>
</organism>
<gene>
    <name evidence="2" type="ORF">LV83_02802</name>
</gene>
<feature type="chain" id="PRO_5016361220" evidence="1">
    <location>
        <begin position="23"/>
        <end position="125"/>
    </location>
</feature>
<keyword evidence="1" id="KW-0732">Signal</keyword>
<dbReference type="OrthoDB" id="9906856at2"/>
<name>A0A327PBS5_9BACT</name>
<comment type="caution">
    <text evidence="2">The sequence shown here is derived from an EMBL/GenBank/DDBJ whole genome shotgun (WGS) entry which is preliminary data.</text>
</comment>
<dbReference type="Proteomes" id="UP000249610">
    <property type="component" value="Unassembled WGS sequence"/>
</dbReference>